<dbReference type="OrthoDB" id="9816297at2"/>
<dbReference type="Pfam" id="PF01656">
    <property type="entry name" value="CbiA"/>
    <property type="match status" value="1"/>
</dbReference>
<dbReference type="GO" id="GO:0009898">
    <property type="term" value="C:cytoplasmic side of plasma membrane"/>
    <property type="evidence" value="ECO:0007669"/>
    <property type="project" value="TreeGrafter"/>
</dbReference>
<sequence length="289" mass="31951">MLQDQAYHLRRLSNTLKPGKEKHSRVVTIASGKGGVGKSNFTLNFALSLMEFGQKVVVIDLDIGMANLDILMGAAPKANLMDMIRERKSIWSVLEKGPLGLEYLAGGSGFHSLFQMTGEERDYFFEELGKLHGYADVILIDTGAGLTIEAQRCHLAADDIILITTPEPTSMADAYSVVKILHSQKKSLSFHLLVNRVSHQREGMEAAGKFKMAVQSFLNKELKIFGAMPDDSHVTKSVLKQVPFYLEYPRSPASAMLKKLAERFVNGIPDQQESGGIKGFIRSLSKLLH</sequence>
<dbReference type="PANTHER" id="PTHR43384">
    <property type="entry name" value="SEPTUM SITE-DETERMINING PROTEIN MIND HOMOLOG, CHLOROPLASTIC-RELATED"/>
    <property type="match status" value="1"/>
</dbReference>
<comment type="caution">
    <text evidence="4">The sequence shown here is derived from an EMBL/GenBank/DDBJ whole genome shotgun (WGS) entry which is preliminary data.</text>
</comment>
<dbReference type="InterPro" id="IPR025501">
    <property type="entry name" value="MinD_FleN"/>
</dbReference>
<dbReference type="GO" id="GO:0005524">
    <property type="term" value="F:ATP binding"/>
    <property type="evidence" value="ECO:0007669"/>
    <property type="project" value="UniProtKB-KW"/>
</dbReference>
<evidence type="ECO:0000313" key="4">
    <source>
        <dbReference type="EMBL" id="RDU35883.1"/>
    </source>
</evidence>
<dbReference type="RefSeq" id="WP_115452811.1">
    <property type="nucleotide sequence ID" value="NZ_QNQT01000007.1"/>
</dbReference>
<dbReference type="GO" id="GO:0005829">
    <property type="term" value="C:cytosol"/>
    <property type="evidence" value="ECO:0007669"/>
    <property type="project" value="TreeGrafter"/>
</dbReference>
<accession>A0A3D8GN43</accession>
<dbReference type="CDD" id="cd02038">
    <property type="entry name" value="FlhG-like"/>
    <property type="match status" value="1"/>
</dbReference>
<keyword evidence="1" id="KW-0547">Nucleotide-binding</keyword>
<proteinExistence type="predicted"/>
<dbReference type="Proteomes" id="UP000257144">
    <property type="component" value="Unassembled WGS sequence"/>
</dbReference>
<evidence type="ECO:0000256" key="2">
    <source>
        <dbReference type="ARBA" id="ARBA00022840"/>
    </source>
</evidence>
<dbReference type="InterPro" id="IPR002586">
    <property type="entry name" value="CobQ/CobB/MinD/ParA_Nub-bd_dom"/>
</dbReference>
<evidence type="ECO:0000259" key="3">
    <source>
        <dbReference type="Pfam" id="PF01656"/>
    </source>
</evidence>
<keyword evidence="2" id="KW-0067">ATP-binding</keyword>
<dbReference type="Gene3D" id="3.40.50.300">
    <property type="entry name" value="P-loop containing nucleotide triphosphate hydrolases"/>
    <property type="match status" value="1"/>
</dbReference>
<organism evidence="4 5">
    <name type="scientific">Neobacillus piezotolerans</name>
    <dbReference type="NCBI Taxonomy" id="2259171"/>
    <lineage>
        <taxon>Bacteria</taxon>
        <taxon>Bacillati</taxon>
        <taxon>Bacillota</taxon>
        <taxon>Bacilli</taxon>
        <taxon>Bacillales</taxon>
        <taxon>Bacillaceae</taxon>
        <taxon>Neobacillus</taxon>
    </lineage>
</organism>
<name>A0A3D8GN43_9BACI</name>
<dbReference type="InterPro" id="IPR027417">
    <property type="entry name" value="P-loop_NTPase"/>
</dbReference>
<gene>
    <name evidence="4" type="ORF">DRW41_14905</name>
</gene>
<dbReference type="InterPro" id="IPR033875">
    <property type="entry name" value="FlhG"/>
</dbReference>
<reference evidence="4 5" key="1">
    <citation type="submission" date="2018-07" db="EMBL/GenBank/DDBJ databases">
        <title>Bacillus sp. YLB-04 draft genome sequence.</title>
        <authorList>
            <person name="Yu L."/>
            <person name="Tang X."/>
        </authorList>
    </citation>
    <scope>NUCLEOTIDE SEQUENCE [LARGE SCALE GENOMIC DNA]</scope>
    <source>
        <strain evidence="4 5">YLB-04</strain>
    </source>
</reference>
<keyword evidence="5" id="KW-1185">Reference proteome</keyword>
<dbReference type="GO" id="GO:0016887">
    <property type="term" value="F:ATP hydrolysis activity"/>
    <property type="evidence" value="ECO:0007669"/>
    <property type="project" value="TreeGrafter"/>
</dbReference>
<dbReference type="InterPro" id="IPR050625">
    <property type="entry name" value="ParA/MinD_ATPase"/>
</dbReference>
<dbReference type="SUPFAM" id="SSF52540">
    <property type="entry name" value="P-loop containing nucleoside triphosphate hydrolases"/>
    <property type="match status" value="1"/>
</dbReference>
<dbReference type="GO" id="GO:0051782">
    <property type="term" value="P:negative regulation of cell division"/>
    <property type="evidence" value="ECO:0007669"/>
    <property type="project" value="TreeGrafter"/>
</dbReference>
<dbReference type="PIRSF" id="PIRSF003092">
    <property type="entry name" value="MinD"/>
    <property type="match status" value="1"/>
</dbReference>
<dbReference type="EMBL" id="QNQT01000007">
    <property type="protein sequence ID" value="RDU35883.1"/>
    <property type="molecule type" value="Genomic_DNA"/>
</dbReference>
<evidence type="ECO:0000256" key="1">
    <source>
        <dbReference type="ARBA" id="ARBA00022741"/>
    </source>
</evidence>
<evidence type="ECO:0000313" key="5">
    <source>
        <dbReference type="Proteomes" id="UP000257144"/>
    </source>
</evidence>
<protein>
    <submittedName>
        <fullName evidence="4">Cobyrinic acid a,c-diamide synthase</fullName>
    </submittedName>
</protein>
<feature type="domain" description="CobQ/CobB/MinD/ParA nucleotide binding" evidence="3">
    <location>
        <begin position="27"/>
        <end position="243"/>
    </location>
</feature>
<dbReference type="PANTHER" id="PTHR43384:SF4">
    <property type="entry name" value="CELLULOSE BIOSYNTHESIS PROTEIN BCSQ-RELATED"/>
    <property type="match status" value="1"/>
</dbReference>
<dbReference type="AlphaFoldDB" id="A0A3D8GN43"/>